<sequence length="148" mass="17272">MDQMLSKIEKEAYYKTLRAFRIQSNDLSWEKEAVLTNLREQLRISNDVHGELLRNLEFDNALQNAIRQREKPTNHGGDVQDATGNKSPRPRTRRISELYLVEDTRVQGREPGGLGQYNNIPVAGRIVRHENVGWKRAEQETQKDWSMR</sequence>
<keyword evidence="6" id="KW-1185">Reference proteome</keyword>
<dbReference type="PANTHER" id="PTHR33432:SF27">
    <property type="entry name" value="PROTEIN EMSY-LIKE 3"/>
    <property type="match status" value="1"/>
</dbReference>
<feature type="region of interest" description="Disordered" evidence="3">
    <location>
        <begin position="65"/>
        <end position="95"/>
    </location>
</feature>
<organism evidence="5 6">
    <name type="scientific">Vigna unguiculata</name>
    <name type="common">Cowpea</name>
    <dbReference type="NCBI Taxonomy" id="3917"/>
    <lineage>
        <taxon>Eukaryota</taxon>
        <taxon>Viridiplantae</taxon>
        <taxon>Streptophyta</taxon>
        <taxon>Embryophyta</taxon>
        <taxon>Tracheophyta</taxon>
        <taxon>Spermatophyta</taxon>
        <taxon>Magnoliopsida</taxon>
        <taxon>eudicotyledons</taxon>
        <taxon>Gunneridae</taxon>
        <taxon>Pentapetalae</taxon>
        <taxon>rosids</taxon>
        <taxon>fabids</taxon>
        <taxon>Fabales</taxon>
        <taxon>Fabaceae</taxon>
        <taxon>Papilionoideae</taxon>
        <taxon>50 kb inversion clade</taxon>
        <taxon>NPAAA clade</taxon>
        <taxon>indigoferoid/millettioid clade</taxon>
        <taxon>Phaseoleae</taxon>
        <taxon>Vigna</taxon>
    </lineage>
</organism>
<evidence type="ECO:0000313" key="5">
    <source>
        <dbReference type="EMBL" id="QCD97508.1"/>
    </source>
</evidence>
<evidence type="ECO:0000313" key="6">
    <source>
        <dbReference type="Proteomes" id="UP000501690"/>
    </source>
</evidence>
<comment type="subcellular location">
    <subcellularLocation>
        <location evidence="1">Nucleus</location>
    </subcellularLocation>
</comment>
<protein>
    <submittedName>
        <fullName evidence="5">EMSY N-terminal</fullName>
    </submittedName>
</protein>
<dbReference type="Gene3D" id="1.10.1240.40">
    <property type="entry name" value="ENT domain"/>
    <property type="match status" value="1"/>
</dbReference>
<dbReference type="SUPFAM" id="SSF158639">
    <property type="entry name" value="ENT-like"/>
    <property type="match status" value="1"/>
</dbReference>
<dbReference type="Pfam" id="PF03735">
    <property type="entry name" value="ENT"/>
    <property type="match status" value="1"/>
</dbReference>
<evidence type="ECO:0000256" key="2">
    <source>
        <dbReference type="ARBA" id="ARBA00023242"/>
    </source>
</evidence>
<dbReference type="GO" id="GO:0005634">
    <property type="term" value="C:nucleus"/>
    <property type="evidence" value="ECO:0007669"/>
    <property type="project" value="UniProtKB-SubCell"/>
</dbReference>
<proteinExistence type="predicted"/>
<dbReference type="PANTHER" id="PTHR33432">
    <property type="entry name" value="PROTEIN EMSY-LIKE 4"/>
    <property type="match status" value="1"/>
</dbReference>
<dbReference type="GO" id="GO:0050832">
    <property type="term" value="P:defense response to fungus"/>
    <property type="evidence" value="ECO:0007669"/>
    <property type="project" value="InterPro"/>
</dbReference>
<accession>A0A4D6MAT0</accession>
<dbReference type="AlphaFoldDB" id="A0A4D6MAT0"/>
<keyword evidence="2" id="KW-0539">Nucleus</keyword>
<dbReference type="InterPro" id="IPR036142">
    <property type="entry name" value="ENT_dom-like_sf"/>
</dbReference>
<dbReference type="EMBL" id="CP039350">
    <property type="protein sequence ID" value="QCD97508.1"/>
    <property type="molecule type" value="Genomic_DNA"/>
</dbReference>
<evidence type="ECO:0000256" key="1">
    <source>
        <dbReference type="ARBA" id="ARBA00004123"/>
    </source>
</evidence>
<name>A0A4D6MAT0_VIGUN</name>
<reference evidence="5 6" key="1">
    <citation type="submission" date="2019-04" db="EMBL/GenBank/DDBJ databases">
        <title>An improved genome assembly and genetic linkage map for asparagus bean, Vigna unguiculata ssp. sesquipedialis.</title>
        <authorList>
            <person name="Xia Q."/>
            <person name="Zhang R."/>
            <person name="Dong Y."/>
        </authorList>
    </citation>
    <scope>NUCLEOTIDE SEQUENCE [LARGE SCALE GENOMIC DNA]</scope>
    <source>
        <tissue evidence="5">Leaf</tissue>
    </source>
</reference>
<dbReference type="PROSITE" id="PS51138">
    <property type="entry name" value="ENT"/>
    <property type="match status" value="1"/>
</dbReference>
<dbReference type="InterPro" id="IPR033485">
    <property type="entry name" value="EMSY-LIKE_plant"/>
</dbReference>
<evidence type="ECO:0000259" key="4">
    <source>
        <dbReference type="PROSITE" id="PS51138"/>
    </source>
</evidence>
<dbReference type="Proteomes" id="UP000501690">
    <property type="component" value="Linkage Group LG6"/>
</dbReference>
<feature type="domain" description="ENT" evidence="4">
    <location>
        <begin position="1"/>
        <end position="91"/>
    </location>
</feature>
<dbReference type="SMART" id="SM01191">
    <property type="entry name" value="ENT"/>
    <property type="match status" value="1"/>
</dbReference>
<dbReference type="InterPro" id="IPR005491">
    <property type="entry name" value="ENT_dom"/>
</dbReference>
<gene>
    <name evidence="5" type="ORF">DEO72_LG6g2218</name>
</gene>
<evidence type="ECO:0000256" key="3">
    <source>
        <dbReference type="SAM" id="MobiDB-lite"/>
    </source>
</evidence>